<organism evidence="11 12">
    <name type="scientific">Treponema vincentii</name>
    <dbReference type="NCBI Taxonomy" id="69710"/>
    <lineage>
        <taxon>Bacteria</taxon>
        <taxon>Pseudomonadati</taxon>
        <taxon>Spirochaetota</taxon>
        <taxon>Spirochaetia</taxon>
        <taxon>Spirochaetales</taxon>
        <taxon>Treponemataceae</taxon>
        <taxon>Treponema</taxon>
    </lineage>
</organism>
<dbReference type="InterPro" id="IPR052180">
    <property type="entry name" value="NhaC_Na-H+_Antiporter"/>
</dbReference>
<evidence type="ECO:0000256" key="6">
    <source>
        <dbReference type="ARBA" id="ARBA00022989"/>
    </source>
</evidence>
<evidence type="ECO:0000256" key="3">
    <source>
        <dbReference type="ARBA" id="ARBA00022449"/>
    </source>
</evidence>
<feature type="domain" description="Na+/H+ antiporter NhaC-like C-terminal" evidence="10">
    <location>
        <begin position="149"/>
        <end position="410"/>
    </location>
</feature>
<comment type="similarity">
    <text evidence="8">Belongs to the NhaC Na(+)/H(+) (TC 2.A.35) antiporter family.</text>
</comment>
<feature type="transmembrane region" description="Helical" evidence="9">
    <location>
        <begin position="407"/>
        <end position="434"/>
    </location>
</feature>
<keyword evidence="3" id="KW-0050">Antiport</keyword>
<name>A0A6P1Y338_9SPIR</name>
<comment type="subcellular location">
    <subcellularLocation>
        <location evidence="1">Cell membrane</location>
        <topology evidence="1">Multi-pass membrane protein</topology>
    </subcellularLocation>
</comment>
<dbReference type="AlphaFoldDB" id="A0A6P1Y338"/>
<keyword evidence="7 9" id="KW-0472">Membrane</keyword>
<keyword evidence="2" id="KW-0813">Transport</keyword>
<feature type="transmembrane region" description="Helical" evidence="9">
    <location>
        <begin position="185"/>
        <end position="207"/>
    </location>
</feature>
<gene>
    <name evidence="11" type="ORF">GWP43_13245</name>
</gene>
<feature type="transmembrane region" description="Helical" evidence="9">
    <location>
        <begin position="227"/>
        <end position="248"/>
    </location>
</feature>
<dbReference type="Pfam" id="PF03553">
    <property type="entry name" value="Na_H_antiporter"/>
    <property type="match status" value="1"/>
</dbReference>
<dbReference type="GO" id="GO:0005886">
    <property type="term" value="C:plasma membrane"/>
    <property type="evidence" value="ECO:0007669"/>
    <property type="project" value="UniProtKB-SubCell"/>
</dbReference>
<dbReference type="GO" id="GO:0015297">
    <property type="term" value="F:antiporter activity"/>
    <property type="evidence" value="ECO:0007669"/>
    <property type="project" value="UniProtKB-KW"/>
</dbReference>
<keyword evidence="5 9" id="KW-0812">Transmembrane</keyword>
<feature type="transmembrane region" description="Helical" evidence="9">
    <location>
        <begin position="97"/>
        <end position="127"/>
    </location>
</feature>
<evidence type="ECO:0000256" key="1">
    <source>
        <dbReference type="ARBA" id="ARBA00004651"/>
    </source>
</evidence>
<evidence type="ECO:0000256" key="5">
    <source>
        <dbReference type="ARBA" id="ARBA00022692"/>
    </source>
</evidence>
<keyword evidence="6 9" id="KW-1133">Transmembrane helix</keyword>
<evidence type="ECO:0000256" key="8">
    <source>
        <dbReference type="ARBA" id="ARBA00038435"/>
    </source>
</evidence>
<feature type="transmembrane region" description="Helical" evidence="9">
    <location>
        <begin position="62"/>
        <end position="91"/>
    </location>
</feature>
<dbReference type="InterPro" id="IPR018461">
    <property type="entry name" value="Na/H_Antiport_NhaC-like_C"/>
</dbReference>
<evidence type="ECO:0000313" key="12">
    <source>
        <dbReference type="Proteomes" id="UP000464374"/>
    </source>
</evidence>
<protein>
    <submittedName>
        <fullName evidence="11">Sodium:proton antiporter</fullName>
    </submittedName>
</protein>
<evidence type="ECO:0000256" key="2">
    <source>
        <dbReference type="ARBA" id="ARBA00022448"/>
    </source>
</evidence>
<reference evidence="11 12" key="1">
    <citation type="submission" date="2020-01" db="EMBL/GenBank/DDBJ databases">
        <title>Complete genome sequence of a human oral phylogroup 1 Treponema sp. strain ATCC 700766, originally isolated from periodontitis dental plaque.</title>
        <authorList>
            <person name="Chan Y."/>
            <person name="Huo Y.-B."/>
            <person name="Yu X.-L."/>
            <person name="Zeng H."/>
            <person name="Leung W.-K."/>
            <person name="Watt R.M."/>
        </authorList>
    </citation>
    <scope>NUCLEOTIDE SEQUENCE [LARGE SCALE GENOMIC DNA]</scope>
    <source>
        <strain evidence="11 12">OMZ 804</strain>
    </source>
</reference>
<feature type="transmembrane region" description="Helical" evidence="9">
    <location>
        <begin position="12"/>
        <end position="41"/>
    </location>
</feature>
<dbReference type="RefSeq" id="WP_162664533.1">
    <property type="nucleotide sequence ID" value="NZ_CP048020.1"/>
</dbReference>
<dbReference type="KEGG" id="trz:GWP43_13245"/>
<evidence type="ECO:0000259" key="10">
    <source>
        <dbReference type="Pfam" id="PF03553"/>
    </source>
</evidence>
<evidence type="ECO:0000256" key="4">
    <source>
        <dbReference type="ARBA" id="ARBA00022475"/>
    </source>
</evidence>
<dbReference type="PANTHER" id="PTHR33451">
    <property type="entry name" value="MALATE-2H(+)/NA(+)-LACTATE ANTIPORTER"/>
    <property type="match status" value="1"/>
</dbReference>
<dbReference type="Proteomes" id="UP000464374">
    <property type="component" value="Chromosome"/>
</dbReference>
<feature type="transmembrane region" description="Helical" evidence="9">
    <location>
        <begin position="255"/>
        <end position="274"/>
    </location>
</feature>
<feature type="transmembrane region" description="Helical" evidence="9">
    <location>
        <begin position="294"/>
        <end position="322"/>
    </location>
</feature>
<keyword evidence="4" id="KW-1003">Cell membrane</keyword>
<dbReference type="PANTHER" id="PTHR33451:SF3">
    <property type="entry name" value="MALATE-2H(+)_NA(+)-LACTATE ANTIPORTER"/>
    <property type="match status" value="1"/>
</dbReference>
<accession>A0A6P1Y338</accession>
<feature type="transmembrane region" description="Helical" evidence="9">
    <location>
        <begin position="343"/>
        <end position="360"/>
    </location>
</feature>
<sequence>MLEFCILLLFSVSLIICVILHYSILYALIFGYILFFAFGLIKGETWKKMFRYSFHGILTVKNILIIFILIGSITAIWRACGTIAFIVYYASMFAAPQIMVLICFLLCCFVSFLMGTAFGSAATIGIICMTLANSMNIPAVYAGGAILSGIFFGDRCSPMSSGAHLISELTDTDIFNNIKTMVRTAFIPFIVTAVLYGIIGIIINFSAENSVLSNSGMGNGMTFHIFADYYNLSLFTTIPAVIIIFFSLLKIDVKITMTISCLAGLVCAIFFQHIHASELVKIIFLGFHPQDTGLAKLMSGGGIISMIRASIIICISSCYSGMFKGTHFFEGMQRIMRRLSNRITAFGSVLTASVFASAIACNQTLAIMLTHQVCDDLIEDKNTFASYLEDTAVVVAPLMPWSIAVSIPLASIGAPATALLSAFFLYLIPLWDLLVNIVRHRTRK</sequence>
<dbReference type="EMBL" id="CP048020">
    <property type="protein sequence ID" value="QHX44257.1"/>
    <property type="molecule type" value="Genomic_DNA"/>
</dbReference>
<evidence type="ECO:0000313" key="11">
    <source>
        <dbReference type="EMBL" id="QHX44257.1"/>
    </source>
</evidence>
<evidence type="ECO:0000256" key="7">
    <source>
        <dbReference type="ARBA" id="ARBA00023136"/>
    </source>
</evidence>
<evidence type="ECO:0000256" key="9">
    <source>
        <dbReference type="SAM" id="Phobius"/>
    </source>
</evidence>
<proteinExistence type="inferred from homology"/>